<feature type="region of interest" description="Disordered" evidence="1">
    <location>
        <begin position="1"/>
        <end position="27"/>
    </location>
</feature>
<dbReference type="AlphaFoldDB" id="A0A6L2NY56"/>
<dbReference type="Pfam" id="PF13456">
    <property type="entry name" value="RVT_3"/>
    <property type="match status" value="1"/>
</dbReference>
<feature type="region of interest" description="Disordered" evidence="1">
    <location>
        <begin position="58"/>
        <end position="87"/>
    </location>
</feature>
<comment type="caution">
    <text evidence="3">The sequence shown here is derived from an EMBL/GenBank/DDBJ whole genome shotgun (WGS) entry which is preliminary data.</text>
</comment>
<dbReference type="InterPro" id="IPR043502">
    <property type="entry name" value="DNA/RNA_pol_sf"/>
</dbReference>
<dbReference type="GO" id="GO:0003676">
    <property type="term" value="F:nucleic acid binding"/>
    <property type="evidence" value="ECO:0007669"/>
    <property type="project" value="InterPro"/>
</dbReference>
<gene>
    <name evidence="3" type="ORF">Tci_063209</name>
</gene>
<dbReference type="Gene3D" id="3.30.70.270">
    <property type="match status" value="1"/>
</dbReference>
<sequence length="672" mass="76012">MTGPTPDPVTPLNRVVENNNPNNSHSLQDQILNHMSSLEALIKQHNERAETPIVTPIRLTFHDDGDSGKGKDGSQSLRNGGDEDLKKSYKEGVPEVMQISAFMDNSKCPELARRFADRVPRTGWQAASLGSWEQTPKDGQLWIKGPLPVVRPSPGTRPKGHYTNDCYHLKRRLEATLESGKLNHLVKDVRQRENNRGRQHGNNYVDDISDNPLIIEAEVEGYWTEEQLIPIRKVELWVKFRGYGLFRKTMLKFTMVRVSSHYNIILGRTRMRELRAVSSTVRVMVKFPTLRGIATLIARTAPVYECRWSEKRVVKHDEEIEVKEPEEVEESGEERVLVNLTFPKQMVTIGAQFSANINMKLNPKKCSFNVGEGKFLGYMVTSEGIRANPKKTKAAADMQSPKTLKAVFNKQRPGIRSKGKANTHPVWAYNIIYVPRNAVKGQVLADFINEIPVGTKHFEICSLTDDENSKERTLCMDGASSLKGVRAGLLIDPSGTKYTYAIRLTFPSTNNKAEYEALLVGLRISRKMKVHALKAKVDSKLVAYQMNGESVASSEGMEKYSPRPFPSHSLGPLETKVSVLQYLGLHQKYTKGHAKCTPEQDLRCDSCQIHALVPRLLKTWLTSIMSQWLFYQWGLDILRPRPLPEGLSKLKFIIVAIDYFTKWMEAKSLAKT</sequence>
<dbReference type="SUPFAM" id="SSF56672">
    <property type="entry name" value="DNA/RNA polymerases"/>
    <property type="match status" value="1"/>
</dbReference>
<feature type="compositionally biased region" description="Basic and acidic residues" evidence="1">
    <location>
        <begin position="60"/>
        <end position="72"/>
    </location>
</feature>
<dbReference type="Gene3D" id="3.30.420.10">
    <property type="entry name" value="Ribonuclease H-like superfamily/Ribonuclease H"/>
    <property type="match status" value="1"/>
</dbReference>
<dbReference type="PANTHER" id="PTHR48475:SF1">
    <property type="entry name" value="RNASE H TYPE-1 DOMAIN-CONTAINING PROTEIN"/>
    <property type="match status" value="1"/>
</dbReference>
<evidence type="ECO:0000256" key="1">
    <source>
        <dbReference type="SAM" id="MobiDB-lite"/>
    </source>
</evidence>
<dbReference type="PANTHER" id="PTHR48475">
    <property type="entry name" value="RIBONUCLEASE H"/>
    <property type="match status" value="1"/>
</dbReference>
<proteinExistence type="predicted"/>
<evidence type="ECO:0000259" key="2">
    <source>
        <dbReference type="Pfam" id="PF13456"/>
    </source>
</evidence>
<dbReference type="EMBL" id="BKCJ010010360">
    <property type="protein sequence ID" value="GEU91231.1"/>
    <property type="molecule type" value="Genomic_DNA"/>
</dbReference>
<organism evidence="3">
    <name type="scientific">Tanacetum cinerariifolium</name>
    <name type="common">Dalmatian daisy</name>
    <name type="synonym">Chrysanthemum cinerariifolium</name>
    <dbReference type="NCBI Taxonomy" id="118510"/>
    <lineage>
        <taxon>Eukaryota</taxon>
        <taxon>Viridiplantae</taxon>
        <taxon>Streptophyta</taxon>
        <taxon>Embryophyta</taxon>
        <taxon>Tracheophyta</taxon>
        <taxon>Spermatophyta</taxon>
        <taxon>Magnoliopsida</taxon>
        <taxon>eudicotyledons</taxon>
        <taxon>Gunneridae</taxon>
        <taxon>Pentapetalae</taxon>
        <taxon>asterids</taxon>
        <taxon>campanulids</taxon>
        <taxon>Asterales</taxon>
        <taxon>Asteraceae</taxon>
        <taxon>Asteroideae</taxon>
        <taxon>Anthemideae</taxon>
        <taxon>Anthemidinae</taxon>
        <taxon>Tanacetum</taxon>
    </lineage>
</organism>
<reference evidence="3" key="1">
    <citation type="journal article" date="2019" name="Sci. Rep.">
        <title>Draft genome of Tanacetum cinerariifolium, the natural source of mosquito coil.</title>
        <authorList>
            <person name="Yamashiro T."/>
            <person name="Shiraishi A."/>
            <person name="Satake H."/>
            <person name="Nakayama K."/>
        </authorList>
    </citation>
    <scope>NUCLEOTIDE SEQUENCE</scope>
</reference>
<evidence type="ECO:0000313" key="3">
    <source>
        <dbReference type="EMBL" id="GEU91231.1"/>
    </source>
</evidence>
<accession>A0A6L2NY56</accession>
<dbReference type="InterPro" id="IPR043128">
    <property type="entry name" value="Rev_trsase/Diguanyl_cyclase"/>
</dbReference>
<feature type="domain" description="RNase H type-1" evidence="2">
    <location>
        <begin position="481"/>
        <end position="556"/>
    </location>
</feature>
<dbReference type="InterPro" id="IPR036397">
    <property type="entry name" value="RNaseH_sf"/>
</dbReference>
<name>A0A6L2NY56_TANCI</name>
<dbReference type="GO" id="GO:0004523">
    <property type="term" value="F:RNA-DNA hybrid ribonuclease activity"/>
    <property type="evidence" value="ECO:0007669"/>
    <property type="project" value="InterPro"/>
</dbReference>
<protein>
    <recommendedName>
        <fullName evidence="2">RNase H type-1 domain-containing protein</fullName>
    </recommendedName>
</protein>
<dbReference type="InterPro" id="IPR002156">
    <property type="entry name" value="RNaseH_domain"/>
</dbReference>